<dbReference type="PANTHER" id="PTHR43135">
    <property type="entry name" value="ALPHA-D-RIBOSE 1-METHYLPHOSPHONATE 5-TRIPHOSPHATE DIPHOSPHATASE"/>
    <property type="match status" value="1"/>
</dbReference>
<sequence>MKTKITNVQLFDGTGSDLTKTTILFDEKTIIGIGDKVKEEEADLVIDGDGLTCVPGLMDCHVHLTMNGSADPFGESLGKTEADDAYKAYRNAQNQIESGVVTVRNVGSKANVDIALRKAIESGVVKGPRILASGEPIVMTGGHGHTMAIEADGVDEVRKAARTQLKKGADLLKLMATGGVMTPGVDPNSPQLGEDELSCACTEASNAGKTTAAHAQGVEGIKNAIRAGITTVEHGIYLDEEAIDMMLERGTYLVPTLAAPFNIVERGLDEGIPEHAVQKAERVMGDHVKSFYKAYERGVKIAAGTDAGTPFNRHGDFVTELELMVKNGMKHEDVLQSATKVAAEAMKIDSKTGTVEEGKLADLLLVEGNPLEDISALRKVVKVFKEGECYVSKDVKEQSVVSK</sequence>
<dbReference type="GO" id="GO:0016810">
    <property type="term" value="F:hydrolase activity, acting on carbon-nitrogen (but not peptide) bonds"/>
    <property type="evidence" value="ECO:0007669"/>
    <property type="project" value="InterPro"/>
</dbReference>
<keyword evidence="3" id="KW-1185">Reference proteome</keyword>
<dbReference type="EMBL" id="SWLG01000010">
    <property type="protein sequence ID" value="TLS36489.1"/>
    <property type="molecule type" value="Genomic_DNA"/>
</dbReference>
<dbReference type="InterPro" id="IPR032466">
    <property type="entry name" value="Metal_Hydrolase"/>
</dbReference>
<dbReference type="InterPro" id="IPR057744">
    <property type="entry name" value="OTAase-like"/>
</dbReference>
<reference evidence="2 3" key="1">
    <citation type="submission" date="2019-04" db="EMBL/GenBank/DDBJ databases">
        <title>Bacillus caeni sp. nov., a bacterium isolated from mangrove sediment.</title>
        <authorList>
            <person name="Huang H."/>
            <person name="Mo K."/>
            <person name="Hu Y."/>
        </authorList>
    </citation>
    <scope>NUCLEOTIDE SEQUENCE [LARGE SCALE GENOMIC DNA]</scope>
    <source>
        <strain evidence="2 3">HB172195</strain>
    </source>
</reference>
<dbReference type="InterPro" id="IPR006680">
    <property type="entry name" value="Amidohydro-rel"/>
</dbReference>
<evidence type="ECO:0000259" key="1">
    <source>
        <dbReference type="Pfam" id="PF01979"/>
    </source>
</evidence>
<evidence type="ECO:0000313" key="3">
    <source>
        <dbReference type="Proteomes" id="UP000308230"/>
    </source>
</evidence>
<dbReference type="InterPro" id="IPR051781">
    <property type="entry name" value="Metallo-dep_Hydrolase"/>
</dbReference>
<dbReference type="Gene3D" id="3.20.20.140">
    <property type="entry name" value="Metal-dependent hydrolases"/>
    <property type="match status" value="1"/>
</dbReference>
<dbReference type="Proteomes" id="UP000308230">
    <property type="component" value="Unassembled WGS sequence"/>
</dbReference>
<dbReference type="Pfam" id="PF01979">
    <property type="entry name" value="Amidohydro_1"/>
    <property type="match status" value="1"/>
</dbReference>
<dbReference type="InterPro" id="IPR011059">
    <property type="entry name" value="Metal-dep_hydrolase_composite"/>
</dbReference>
<proteinExistence type="predicted"/>
<keyword evidence="2" id="KW-0378">Hydrolase</keyword>
<gene>
    <name evidence="2" type="ORF">FCL54_14840</name>
</gene>
<dbReference type="SUPFAM" id="SSF51338">
    <property type="entry name" value="Composite domain of metallo-dependent hydrolases"/>
    <property type="match status" value="1"/>
</dbReference>
<dbReference type="SUPFAM" id="SSF51556">
    <property type="entry name" value="Metallo-dependent hydrolases"/>
    <property type="match status" value="1"/>
</dbReference>
<feature type="domain" description="Amidohydrolase-related" evidence="1">
    <location>
        <begin position="54"/>
        <end position="388"/>
    </location>
</feature>
<dbReference type="OrthoDB" id="9797498at2"/>
<organism evidence="2 3">
    <name type="scientific">Exobacillus caeni</name>
    <dbReference type="NCBI Taxonomy" id="2574798"/>
    <lineage>
        <taxon>Bacteria</taxon>
        <taxon>Bacillati</taxon>
        <taxon>Bacillota</taxon>
        <taxon>Bacilli</taxon>
        <taxon>Bacillales</taxon>
        <taxon>Guptibacillaceae</taxon>
        <taxon>Exobacillus</taxon>
    </lineage>
</organism>
<comment type="caution">
    <text evidence="2">The sequence shown here is derived from an EMBL/GenBank/DDBJ whole genome shotgun (WGS) entry which is preliminary data.</text>
</comment>
<dbReference type="AlphaFoldDB" id="A0A5R9F1E7"/>
<accession>A0A5R9F1E7</accession>
<dbReference type="Gene3D" id="2.30.40.10">
    <property type="entry name" value="Urease, subunit C, domain 1"/>
    <property type="match status" value="1"/>
</dbReference>
<dbReference type="RefSeq" id="WP_138127524.1">
    <property type="nucleotide sequence ID" value="NZ_SWLG01000010.1"/>
</dbReference>
<evidence type="ECO:0000313" key="2">
    <source>
        <dbReference type="EMBL" id="TLS36489.1"/>
    </source>
</evidence>
<dbReference type="CDD" id="cd01299">
    <property type="entry name" value="Met_dep_hydrolase_A"/>
    <property type="match status" value="1"/>
</dbReference>
<protein>
    <submittedName>
        <fullName evidence="2">Amidohydrolase family protein</fullName>
    </submittedName>
</protein>
<name>A0A5R9F1E7_9BACL</name>
<dbReference type="PANTHER" id="PTHR43135:SF3">
    <property type="entry name" value="ALPHA-D-RIBOSE 1-METHYLPHOSPHONATE 5-TRIPHOSPHATE DIPHOSPHATASE"/>
    <property type="match status" value="1"/>
</dbReference>